<feature type="compositionally biased region" description="Basic residues" evidence="1">
    <location>
        <begin position="70"/>
        <end position="79"/>
    </location>
</feature>
<comment type="caution">
    <text evidence="2">The sequence shown here is derived from an EMBL/GenBank/DDBJ whole genome shotgun (WGS) entry which is preliminary data.</text>
</comment>
<feature type="region of interest" description="Disordered" evidence="1">
    <location>
        <begin position="60"/>
        <end position="79"/>
    </location>
</feature>
<organism evidence="2 3">
    <name type="scientific">Kaistia dalseonensis</name>
    <dbReference type="NCBI Taxonomy" id="410840"/>
    <lineage>
        <taxon>Bacteria</taxon>
        <taxon>Pseudomonadati</taxon>
        <taxon>Pseudomonadota</taxon>
        <taxon>Alphaproteobacteria</taxon>
        <taxon>Hyphomicrobiales</taxon>
        <taxon>Kaistiaceae</taxon>
        <taxon>Kaistia</taxon>
    </lineage>
</organism>
<keyword evidence="3" id="KW-1185">Reference proteome</keyword>
<sequence length="79" mass="8738">MAEAEGARERAEARFEKTQQNAREAAKASAEYEAEGRALRNRTAALRELRMAKEAADQLVADEKKAAKAPVKKRAPKKV</sequence>
<feature type="region of interest" description="Disordered" evidence="1">
    <location>
        <begin position="1"/>
        <end position="36"/>
    </location>
</feature>
<proteinExistence type="predicted"/>
<dbReference type="EMBL" id="JAUSVO010000001">
    <property type="protein sequence ID" value="MDQ0435787.1"/>
    <property type="molecule type" value="Genomic_DNA"/>
</dbReference>
<evidence type="ECO:0000313" key="3">
    <source>
        <dbReference type="Proteomes" id="UP001241603"/>
    </source>
</evidence>
<dbReference type="Proteomes" id="UP001241603">
    <property type="component" value="Unassembled WGS sequence"/>
</dbReference>
<gene>
    <name evidence="2" type="ORF">QO014_000157</name>
</gene>
<reference evidence="2 3" key="1">
    <citation type="submission" date="2023-07" db="EMBL/GenBank/DDBJ databases">
        <title>Genomic Encyclopedia of Type Strains, Phase IV (KMG-IV): sequencing the most valuable type-strain genomes for metagenomic binning, comparative biology and taxonomic classification.</title>
        <authorList>
            <person name="Goeker M."/>
        </authorList>
    </citation>
    <scope>NUCLEOTIDE SEQUENCE [LARGE SCALE GENOMIC DNA]</scope>
    <source>
        <strain evidence="2 3">B6-8</strain>
    </source>
</reference>
<protein>
    <submittedName>
        <fullName evidence="2">Vacuolar-type H+-ATPase subunit E/Vma4</fullName>
    </submittedName>
</protein>
<accession>A0ABU0H0F3</accession>
<evidence type="ECO:0000256" key="1">
    <source>
        <dbReference type="SAM" id="MobiDB-lite"/>
    </source>
</evidence>
<dbReference type="RefSeq" id="WP_266346749.1">
    <property type="nucleotide sequence ID" value="NZ_JAPKNG010000001.1"/>
</dbReference>
<name>A0ABU0H0F3_9HYPH</name>
<evidence type="ECO:0000313" key="2">
    <source>
        <dbReference type="EMBL" id="MDQ0435787.1"/>
    </source>
</evidence>
<feature type="compositionally biased region" description="Basic and acidic residues" evidence="1">
    <location>
        <begin position="1"/>
        <end position="17"/>
    </location>
</feature>